<protein>
    <submittedName>
        <fullName evidence="3">Uncharacterized protein</fullName>
    </submittedName>
</protein>
<dbReference type="AlphaFoldDB" id="A0A5D3DBT8"/>
<reference evidence="4 5" key="1">
    <citation type="submission" date="2019-08" db="EMBL/GenBank/DDBJ databases">
        <title>Draft genome sequences of two oriental melons (Cucumis melo L. var makuwa).</title>
        <authorList>
            <person name="Kwon S.-Y."/>
        </authorList>
    </citation>
    <scope>NUCLEOTIDE SEQUENCE [LARGE SCALE GENOMIC DNA]</scope>
    <source>
        <strain evidence="5">cv. Chang Bougi</strain>
        <strain evidence="4">cv. SW 3</strain>
        <tissue evidence="3">Leaf</tissue>
    </source>
</reference>
<accession>A0A5D3DBT8</accession>
<gene>
    <name evidence="3" type="ORF">E5676_scaffold778G00640</name>
    <name evidence="2" type="ORF">E6C27_scaffold242G002180</name>
</gene>
<dbReference type="OrthoDB" id="1900188at2759"/>
<dbReference type="EMBL" id="SSTE01006467">
    <property type="protein sequence ID" value="KAA0059484.1"/>
    <property type="molecule type" value="Genomic_DNA"/>
</dbReference>
<evidence type="ECO:0000313" key="3">
    <source>
        <dbReference type="EMBL" id="TYK21042.1"/>
    </source>
</evidence>
<name>A0A5D3DBT8_CUCMM</name>
<dbReference type="Proteomes" id="UP000321947">
    <property type="component" value="Unassembled WGS sequence"/>
</dbReference>
<evidence type="ECO:0000256" key="1">
    <source>
        <dbReference type="SAM" id="MobiDB-lite"/>
    </source>
</evidence>
<dbReference type="Proteomes" id="UP000321393">
    <property type="component" value="Unassembled WGS sequence"/>
</dbReference>
<proteinExistence type="predicted"/>
<comment type="caution">
    <text evidence="3">The sequence shown here is derived from an EMBL/GenBank/DDBJ whole genome shotgun (WGS) entry which is preliminary data.</text>
</comment>
<evidence type="ECO:0000313" key="2">
    <source>
        <dbReference type="EMBL" id="KAA0059484.1"/>
    </source>
</evidence>
<dbReference type="EMBL" id="SSTD01005935">
    <property type="protein sequence ID" value="TYK21042.1"/>
    <property type="molecule type" value="Genomic_DNA"/>
</dbReference>
<feature type="region of interest" description="Disordered" evidence="1">
    <location>
        <begin position="1"/>
        <end position="23"/>
    </location>
</feature>
<organism evidence="3 5">
    <name type="scientific">Cucumis melo var. makuwa</name>
    <name type="common">Oriental melon</name>
    <dbReference type="NCBI Taxonomy" id="1194695"/>
    <lineage>
        <taxon>Eukaryota</taxon>
        <taxon>Viridiplantae</taxon>
        <taxon>Streptophyta</taxon>
        <taxon>Embryophyta</taxon>
        <taxon>Tracheophyta</taxon>
        <taxon>Spermatophyta</taxon>
        <taxon>Magnoliopsida</taxon>
        <taxon>eudicotyledons</taxon>
        <taxon>Gunneridae</taxon>
        <taxon>Pentapetalae</taxon>
        <taxon>rosids</taxon>
        <taxon>fabids</taxon>
        <taxon>Cucurbitales</taxon>
        <taxon>Cucurbitaceae</taxon>
        <taxon>Benincaseae</taxon>
        <taxon>Cucumis</taxon>
    </lineage>
</organism>
<evidence type="ECO:0000313" key="5">
    <source>
        <dbReference type="Proteomes" id="UP000321947"/>
    </source>
</evidence>
<sequence length="144" mass="16190">MYHFHQQTTEPLGPSSTLGCDESTSMCQMTPSIRARKSHQPVILNVPLMEGLGPDLLFENHFSISGLIFAFLIMLPCSGQARGEVLRQVSSEARRWSYRSHSQKARMVVIRKSHCYFLSVSISLNPPGDSAYPRIIPFPHFIGK</sequence>
<evidence type="ECO:0000313" key="4">
    <source>
        <dbReference type="Proteomes" id="UP000321393"/>
    </source>
</evidence>